<dbReference type="InterPro" id="IPR029058">
    <property type="entry name" value="AB_hydrolase_fold"/>
</dbReference>
<dbReference type="RefSeq" id="XP_066705113.1">
    <property type="nucleotide sequence ID" value="XM_066840049.1"/>
</dbReference>
<gene>
    <name evidence="5" type="ORF">PG986_003827</name>
</gene>
<keyword evidence="2" id="KW-0378">Hydrolase</keyword>
<evidence type="ECO:0000259" key="4">
    <source>
        <dbReference type="Pfam" id="PF03893"/>
    </source>
</evidence>
<sequence>MGQGHSSGGGGGGGGGGAAISGVVTGAMMDNFRTFIQYTSAAYCNSDPAQMNTKIACGGNACPEIQTHDTHIVTTLEGTERETGGYIALDNTAHRIVVAFHGTRDAEDWITDLKAGLVDSDLCADCKVHDGFQETWNDVSQTVMSVVTGLHSAHPEYRIATTGHSLGAALATLSAAHLRQRMPGVAVDAYLYGSPRVGNPAFAEFVNAQSSQTEGQDSNTFRITHWDDPVPRLPGHLLGYAHIDAEFWLSTAGATKIDYTPADVKVCLGTYNQDCNSGTDFGDLDVQAHSYYLQRVSACKKTGRGGP</sequence>
<reference evidence="5 6" key="1">
    <citation type="submission" date="2023-01" db="EMBL/GenBank/DDBJ databases">
        <title>Analysis of 21 Apiospora genomes using comparative genomics revels a genus with tremendous synthesis potential of carbohydrate active enzymes and secondary metabolites.</title>
        <authorList>
            <person name="Sorensen T."/>
        </authorList>
    </citation>
    <scope>NUCLEOTIDE SEQUENCE [LARGE SCALE GENOMIC DNA]</scope>
    <source>
        <strain evidence="5 6">CBS 24483</strain>
    </source>
</reference>
<dbReference type="Proteomes" id="UP001391051">
    <property type="component" value="Unassembled WGS sequence"/>
</dbReference>
<dbReference type="Pfam" id="PF03893">
    <property type="entry name" value="Lipase3_N"/>
    <property type="match status" value="1"/>
</dbReference>
<evidence type="ECO:0000259" key="3">
    <source>
        <dbReference type="Pfam" id="PF01764"/>
    </source>
</evidence>
<dbReference type="Gene3D" id="3.40.50.1820">
    <property type="entry name" value="alpha/beta hydrolase"/>
    <property type="match status" value="1"/>
</dbReference>
<proteinExistence type="predicted"/>
<keyword evidence="1" id="KW-0732">Signal</keyword>
<protein>
    <submittedName>
        <fullName evidence="5">Lipase</fullName>
    </submittedName>
</protein>
<name>A0ABR1QSR8_9PEZI</name>
<evidence type="ECO:0000256" key="2">
    <source>
        <dbReference type="ARBA" id="ARBA00022801"/>
    </source>
</evidence>
<evidence type="ECO:0000256" key="1">
    <source>
        <dbReference type="ARBA" id="ARBA00022729"/>
    </source>
</evidence>
<dbReference type="PANTHER" id="PTHR46640">
    <property type="entry name" value="TRIACYLGLYCEROL LIPASE, PUTATIVE (AFU_ORTHOLOGUE AFUA_6G06510)-RELATED"/>
    <property type="match status" value="1"/>
</dbReference>
<dbReference type="GeneID" id="92073111"/>
<dbReference type="InterPro" id="IPR051299">
    <property type="entry name" value="AB_hydrolase_lip/est"/>
</dbReference>
<comment type="caution">
    <text evidence="5">The sequence shown here is derived from an EMBL/GenBank/DDBJ whole genome shotgun (WGS) entry which is preliminary data.</text>
</comment>
<keyword evidence="6" id="KW-1185">Reference proteome</keyword>
<feature type="domain" description="Mono-/di-acylglycerol lipase N-terminal" evidence="4">
    <location>
        <begin position="29"/>
        <end position="70"/>
    </location>
</feature>
<dbReference type="Pfam" id="PF01764">
    <property type="entry name" value="Lipase_3"/>
    <property type="match status" value="1"/>
</dbReference>
<accession>A0ABR1QSR8</accession>
<evidence type="ECO:0000313" key="5">
    <source>
        <dbReference type="EMBL" id="KAK7963002.1"/>
    </source>
</evidence>
<dbReference type="PANTHER" id="PTHR46640:SF1">
    <property type="entry name" value="FUNGAL LIPASE-LIKE DOMAIN-CONTAINING PROTEIN-RELATED"/>
    <property type="match status" value="1"/>
</dbReference>
<dbReference type="InterPro" id="IPR005592">
    <property type="entry name" value="Mono/diacylglycerol_lipase_N"/>
</dbReference>
<dbReference type="SUPFAM" id="SSF53474">
    <property type="entry name" value="alpha/beta-Hydrolases"/>
    <property type="match status" value="1"/>
</dbReference>
<dbReference type="CDD" id="cd00519">
    <property type="entry name" value="Lipase_3"/>
    <property type="match status" value="1"/>
</dbReference>
<dbReference type="InterPro" id="IPR002921">
    <property type="entry name" value="Fungal_lipase-type"/>
</dbReference>
<feature type="domain" description="Fungal lipase-type" evidence="3">
    <location>
        <begin position="97"/>
        <end position="235"/>
    </location>
</feature>
<organism evidence="5 6">
    <name type="scientific">Apiospora aurea</name>
    <dbReference type="NCBI Taxonomy" id="335848"/>
    <lineage>
        <taxon>Eukaryota</taxon>
        <taxon>Fungi</taxon>
        <taxon>Dikarya</taxon>
        <taxon>Ascomycota</taxon>
        <taxon>Pezizomycotina</taxon>
        <taxon>Sordariomycetes</taxon>
        <taxon>Xylariomycetidae</taxon>
        <taxon>Amphisphaeriales</taxon>
        <taxon>Apiosporaceae</taxon>
        <taxon>Apiospora</taxon>
    </lineage>
</organism>
<evidence type="ECO:0000313" key="6">
    <source>
        <dbReference type="Proteomes" id="UP001391051"/>
    </source>
</evidence>
<dbReference type="EMBL" id="JAQQWE010000002">
    <property type="protein sequence ID" value="KAK7963002.1"/>
    <property type="molecule type" value="Genomic_DNA"/>
</dbReference>